<dbReference type="AlphaFoldDB" id="A0A426ZKR9"/>
<feature type="non-terminal residue" evidence="1">
    <location>
        <position position="1"/>
    </location>
</feature>
<gene>
    <name evidence="1" type="ORF">B296_00033165</name>
</gene>
<evidence type="ECO:0000313" key="2">
    <source>
        <dbReference type="Proteomes" id="UP000287651"/>
    </source>
</evidence>
<dbReference type="EMBL" id="AMZH03006129">
    <property type="protein sequence ID" value="RRT64589.1"/>
    <property type="molecule type" value="Genomic_DNA"/>
</dbReference>
<name>A0A426ZKR9_ENSVE</name>
<accession>A0A426ZKR9</accession>
<organism evidence="1 2">
    <name type="scientific">Ensete ventricosum</name>
    <name type="common">Abyssinian banana</name>
    <name type="synonym">Musa ensete</name>
    <dbReference type="NCBI Taxonomy" id="4639"/>
    <lineage>
        <taxon>Eukaryota</taxon>
        <taxon>Viridiplantae</taxon>
        <taxon>Streptophyta</taxon>
        <taxon>Embryophyta</taxon>
        <taxon>Tracheophyta</taxon>
        <taxon>Spermatophyta</taxon>
        <taxon>Magnoliopsida</taxon>
        <taxon>Liliopsida</taxon>
        <taxon>Zingiberales</taxon>
        <taxon>Musaceae</taxon>
        <taxon>Ensete</taxon>
    </lineage>
</organism>
<sequence length="181" mass="19588">FHLYSTFTSHFIVVSEIFFERIGSSLRKVLPEPPVLYTFSEPAKSGWRYNLHGPDPTVLPARLARLHRSDLQSDVCCGLCPPLPAASVSHLMLFVYLYSIAVASAKQAAAPSRMTSVLTASSTSTTAFTITSCTTWELPPSLLLLPTQRLSSVSSYCRSCRPASAASPAPNSICSSAQCRT</sequence>
<evidence type="ECO:0000313" key="1">
    <source>
        <dbReference type="EMBL" id="RRT64589.1"/>
    </source>
</evidence>
<protein>
    <submittedName>
        <fullName evidence="1">Uncharacterized protein</fullName>
    </submittedName>
</protein>
<proteinExistence type="predicted"/>
<dbReference type="Proteomes" id="UP000287651">
    <property type="component" value="Unassembled WGS sequence"/>
</dbReference>
<comment type="caution">
    <text evidence="1">The sequence shown here is derived from an EMBL/GenBank/DDBJ whole genome shotgun (WGS) entry which is preliminary data.</text>
</comment>
<reference evidence="1 2" key="1">
    <citation type="journal article" date="2014" name="Agronomy (Basel)">
        <title>A Draft Genome Sequence for Ensete ventricosum, the Drought-Tolerant Tree Against Hunger.</title>
        <authorList>
            <person name="Harrison J."/>
            <person name="Moore K.A."/>
            <person name="Paszkiewicz K."/>
            <person name="Jones T."/>
            <person name="Grant M."/>
            <person name="Ambacheew D."/>
            <person name="Muzemil S."/>
            <person name="Studholme D.J."/>
        </authorList>
    </citation>
    <scope>NUCLEOTIDE SEQUENCE [LARGE SCALE GENOMIC DNA]</scope>
</reference>